<gene>
    <name evidence="1" type="ORF">FIA58_007345</name>
</gene>
<evidence type="ECO:0000313" key="1">
    <source>
        <dbReference type="EMBL" id="NHN25488.1"/>
    </source>
</evidence>
<reference evidence="2" key="1">
    <citation type="submission" date="2019-05" db="EMBL/GenBank/DDBJ databases">
        <title>Flavobacterium profundi sp. nov., isolated from a deep-sea seamount.</title>
        <authorList>
            <person name="Zhang D.-C."/>
        </authorList>
    </citation>
    <scope>NUCLEOTIDE SEQUENCE [LARGE SCALE GENOMIC DNA]</scope>
    <source>
        <strain evidence="2">EC11</strain>
    </source>
</reference>
<evidence type="ECO:0000313" key="2">
    <source>
        <dbReference type="Proteomes" id="UP000817854"/>
    </source>
</evidence>
<dbReference type="Proteomes" id="UP000817854">
    <property type="component" value="Unassembled WGS sequence"/>
</dbReference>
<reference evidence="1 2" key="3">
    <citation type="submission" date="2020-02" db="EMBL/GenBank/DDBJ databases">
        <title>Flavobacterium profundi sp. nov., isolated from a deep-sea seamount.</title>
        <authorList>
            <person name="Zhang D.-C."/>
        </authorList>
    </citation>
    <scope>NUCLEOTIDE SEQUENCE [LARGE SCALE GENOMIC DNA]</scope>
    <source>
        <strain evidence="1 2">EC11</strain>
    </source>
</reference>
<name>A0ABX0IPK3_9FLAO</name>
<comment type="caution">
    <text evidence="1">The sequence shown here is derived from an EMBL/GenBank/DDBJ whole genome shotgun (WGS) entry which is preliminary data.</text>
</comment>
<dbReference type="EMBL" id="VEVQ02000004">
    <property type="protein sequence ID" value="NHN25488.1"/>
    <property type="molecule type" value="Genomic_DNA"/>
</dbReference>
<accession>A0ABX0IPK3</accession>
<organism evidence="1 2">
    <name type="scientific">Flavobacterium jejuense</name>
    <dbReference type="NCBI Taxonomy" id="1544455"/>
    <lineage>
        <taxon>Bacteria</taxon>
        <taxon>Pseudomonadati</taxon>
        <taxon>Bacteroidota</taxon>
        <taxon>Flavobacteriia</taxon>
        <taxon>Flavobacteriales</taxon>
        <taxon>Flavobacteriaceae</taxon>
        <taxon>Flavobacterium</taxon>
    </lineage>
</organism>
<sequence>MPKAANVLPEDLMNNMMGKIFDIITNGDGTTVPKSEDNFFAWTSPGVPFDIEDFDFLSQGFTGVCKPQMITNPDGTQSTEPMDENKRLALEAQDSTKMYQQAEQFARFVDVIPDASGIDDTKVRMNIKNDEGTLSDVYEETLRFSQVANTELTAAEKAKIERFRQLLQVEREKEDLITGEMVKVIEESPLVKLYNEKMQAWMEAALEYNSARIDALTASTPRAVHNWAINANVLRAKVKFSYNDWVNNGYKNEFEGIAARIDQMSSRDLSLLKALYKDTLEKSRITGISSGADFFYTSLAPANFAKSKGWTRFTFTNNDYSSYSKKTTKKWGASGGLSLGFFTIGGSAGGQKTEFDAKCDFSSFKMSFEICQVPIVYPWLKKNFLTSKTWRFAQGNEGFKSKFLSDGKKPPHRDSMLPAIPTAMIFIRNLKIEFANASSVAHALDSKIGGGGMVGYGPFFIGGSYESGSSEKSRQHHSDSQGIYVDGLQCVGFKCHLLPKSPNPDPAIKSWV</sequence>
<reference evidence="1 2" key="2">
    <citation type="submission" date="2019-05" db="EMBL/GenBank/DDBJ databases">
        <authorList>
            <person name="Lianzixin W."/>
        </authorList>
    </citation>
    <scope>NUCLEOTIDE SEQUENCE [LARGE SCALE GENOMIC DNA]</scope>
    <source>
        <strain evidence="1 2">EC11</strain>
    </source>
</reference>
<proteinExistence type="predicted"/>
<dbReference type="RefSeq" id="WP_140961697.1">
    <property type="nucleotide sequence ID" value="NZ_VEVQ02000004.1"/>
</dbReference>
<keyword evidence="2" id="KW-1185">Reference proteome</keyword>
<protein>
    <submittedName>
        <fullName evidence="1">Uncharacterized protein</fullName>
    </submittedName>
</protein>